<dbReference type="Pfam" id="PF01594">
    <property type="entry name" value="AI-2E_transport"/>
    <property type="match status" value="1"/>
</dbReference>
<evidence type="ECO:0008006" key="9">
    <source>
        <dbReference type="Google" id="ProtNLM"/>
    </source>
</evidence>
<feature type="transmembrane region" description="Helical" evidence="6">
    <location>
        <begin position="45"/>
        <end position="62"/>
    </location>
</feature>
<dbReference type="GO" id="GO:0055085">
    <property type="term" value="P:transmembrane transport"/>
    <property type="evidence" value="ECO:0007669"/>
    <property type="project" value="TreeGrafter"/>
</dbReference>
<dbReference type="PANTHER" id="PTHR21716">
    <property type="entry name" value="TRANSMEMBRANE PROTEIN"/>
    <property type="match status" value="1"/>
</dbReference>
<keyword evidence="5 6" id="KW-0472">Membrane</keyword>
<sequence>MHDGMRGTGPARRTPFVYPAAVRSAIMVIAIVVLAMAFWKLSFVALLAFAGVLIAVLLRHAANALARHTPLSPTVGVIAVVLTVIAVIVAFFMTLGPRIASEMGQIAQILPETIRDIESMLQNQSWGDFVLRQLPDPRDGTDWNVFGAIGGTLSTVISAATNIVVLVSVAVFLAVNPGLYRRGVLHLVPRQHRDRAGEVLDALGQNLWFWLLGQMVDMAFVAVLTGLGLWLIGVPLAVTLGLIAGITNFIPYVGPFISAVPAILIAFANEPSDAIWTAVVFIAVQQLEGNVLMPLIQKRAVSLPPALSVLAILAFGVMFGFIGLLIATPLMLSVMVLVQMLYVQDVLEDDEVSPKVDSS</sequence>
<keyword evidence="8" id="KW-1185">Reference proteome</keyword>
<dbReference type="PANTHER" id="PTHR21716:SF62">
    <property type="entry name" value="TRANSPORT PROTEIN YDBI-RELATED"/>
    <property type="match status" value="1"/>
</dbReference>
<feature type="transmembrane region" description="Helical" evidence="6">
    <location>
        <begin position="249"/>
        <end position="268"/>
    </location>
</feature>
<proteinExistence type="inferred from homology"/>
<dbReference type="Proteomes" id="UP000006765">
    <property type="component" value="Unassembled WGS sequence"/>
</dbReference>
<dbReference type="STRING" id="1231392.OCGS_0341"/>
<dbReference type="GO" id="GO:0016020">
    <property type="term" value="C:membrane"/>
    <property type="evidence" value="ECO:0007669"/>
    <property type="project" value="UniProtKB-SubCell"/>
</dbReference>
<gene>
    <name evidence="7" type="ORF">OCGS_0341</name>
</gene>
<feature type="transmembrane region" description="Helical" evidence="6">
    <location>
        <begin position="74"/>
        <end position="95"/>
    </location>
</feature>
<protein>
    <recommendedName>
        <fullName evidence="9">Permease</fullName>
    </recommendedName>
</protein>
<dbReference type="eggNOG" id="COG0628">
    <property type="taxonomic scope" value="Bacteria"/>
</dbReference>
<keyword evidence="3 6" id="KW-0812">Transmembrane</keyword>
<evidence type="ECO:0000256" key="2">
    <source>
        <dbReference type="ARBA" id="ARBA00009773"/>
    </source>
</evidence>
<dbReference type="InterPro" id="IPR002549">
    <property type="entry name" value="AI-2E-like"/>
</dbReference>
<comment type="caution">
    <text evidence="7">The sequence shown here is derived from an EMBL/GenBank/DDBJ whole genome shotgun (WGS) entry which is preliminary data.</text>
</comment>
<feature type="transmembrane region" description="Helical" evidence="6">
    <location>
        <begin position="20"/>
        <end position="39"/>
    </location>
</feature>
<feature type="transmembrane region" description="Helical" evidence="6">
    <location>
        <begin position="219"/>
        <end position="242"/>
    </location>
</feature>
<feature type="transmembrane region" description="Helical" evidence="6">
    <location>
        <begin position="274"/>
        <end position="295"/>
    </location>
</feature>
<name>K2GRM0_9RHOB</name>
<feature type="transmembrane region" description="Helical" evidence="6">
    <location>
        <begin position="307"/>
        <end position="332"/>
    </location>
</feature>
<evidence type="ECO:0000313" key="8">
    <source>
        <dbReference type="Proteomes" id="UP000006765"/>
    </source>
</evidence>
<dbReference type="EMBL" id="AMGO01000007">
    <property type="protein sequence ID" value="EKE45251.1"/>
    <property type="molecule type" value="Genomic_DNA"/>
</dbReference>
<keyword evidence="4 6" id="KW-1133">Transmembrane helix</keyword>
<comment type="similarity">
    <text evidence="2">Belongs to the autoinducer-2 exporter (AI-2E) (TC 2.A.86) family.</text>
</comment>
<feature type="transmembrane region" description="Helical" evidence="6">
    <location>
        <begin position="145"/>
        <end position="175"/>
    </location>
</feature>
<evidence type="ECO:0000256" key="4">
    <source>
        <dbReference type="ARBA" id="ARBA00022989"/>
    </source>
</evidence>
<evidence type="ECO:0000256" key="3">
    <source>
        <dbReference type="ARBA" id="ARBA00022692"/>
    </source>
</evidence>
<organism evidence="7 8">
    <name type="scientific">Oceaniovalibus guishaninsula JLT2003</name>
    <dbReference type="NCBI Taxonomy" id="1231392"/>
    <lineage>
        <taxon>Bacteria</taxon>
        <taxon>Pseudomonadati</taxon>
        <taxon>Pseudomonadota</taxon>
        <taxon>Alphaproteobacteria</taxon>
        <taxon>Rhodobacterales</taxon>
        <taxon>Roseobacteraceae</taxon>
        <taxon>Oceaniovalibus</taxon>
    </lineage>
</organism>
<evidence type="ECO:0000256" key="1">
    <source>
        <dbReference type="ARBA" id="ARBA00004141"/>
    </source>
</evidence>
<reference evidence="7 8" key="1">
    <citation type="journal article" date="2012" name="J. Bacteriol.">
        <title>Draft Genome Sequence of Oceaniovalibus guishaninsula JLT2003T.</title>
        <authorList>
            <person name="Tang K."/>
            <person name="Liu K."/>
            <person name="Jiao N."/>
        </authorList>
    </citation>
    <scope>NUCLEOTIDE SEQUENCE [LARGE SCALE GENOMIC DNA]</scope>
    <source>
        <strain evidence="7 8">JLT2003</strain>
    </source>
</reference>
<comment type="subcellular location">
    <subcellularLocation>
        <location evidence="1">Membrane</location>
        <topology evidence="1">Multi-pass membrane protein</topology>
    </subcellularLocation>
</comment>
<evidence type="ECO:0000256" key="5">
    <source>
        <dbReference type="ARBA" id="ARBA00023136"/>
    </source>
</evidence>
<evidence type="ECO:0000313" key="7">
    <source>
        <dbReference type="EMBL" id="EKE45251.1"/>
    </source>
</evidence>
<accession>K2GRM0</accession>
<evidence type="ECO:0000256" key="6">
    <source>
        <dbReference type="SAM" id="Phobius"/>
    </source>
</evidence>
<dbReference type="AlphaFoldDB" id="K2GRM0"/>